<keyword evidence="11" id="KW-1185">Reference proteome</keyword>
<name>A0A9N9XNK7_PHYSR</name>
<dbReference type="GO" id="GO:0016020">
    <property type="term" value="C:membrane"/>
    <property type="evidence" value="ECO:0007669"/>
    <property type="project" value="UniProtKB-SubCell"/>
</dbReference>
<feature type="non-terminal residue" evidence="10">
    <location>
        <position position="164"/>
    </location>
</feature>
<evidence type="ECO:0000256" key="4">
    <source>
        <dbReference type="ARBA" id="ARBA00022729"/>
    </source>
</evidence>
<proteinExistence type="inferred from homology"/>
<evidence type="ECO:0000313" key="11">
    <source>
        <dbReference type="Proteomes" id="UP001153712"/>
    </source>
</evidence>
<keyword evidence="7" id="KW-0325">Glycoprotein</keyword>
<feature type="transmembrane region" description="Helical" evidence="8">
    <location>
        <begin position="145"/>
        <end position="163"/>
    </location>
</feature>
<keyword evidence="3 8" id="KW-0812">Transmembrane</keyword>
<dbReference type="InterPro" id="IPR036179">
    <property type="entry name" value="Ig-like_dom_sf"/>
</dbReference>
<keyword evidence="6 8" id="KW-0472">Membrane</keyword>
<evidence type="ECO:0000256" key="3">
    <source>
        <dbReference type="ARBA" id="ARBA00022692"/>
    </source>
</evidence>
<dbReference type="PROSITE" id="PS50835">
    <property type="entry name" value="IG_LIKE"/>
    <property type="match status" value="1"/>
</dbReference>
<keyword evidence="4" id="KW-0732">Signal</keyword>
<comment type="subcellular location">
    <subcellularLocation>
        <location evidence="1">Membrane</location>
        <topology evidence="1">Single-pass type I membrane protein</topology>
    </subcellularLocation>
</comment>
<dbReference type="PANTHER" id="PTHR32178:SF6">
    <property type="entry name" value="IG-LIKE DOMAIN-CONTAINING PROTEIN"/>
    <property type="match status" value="1"/>
</dbReference>
<evidence type="ECO:0000256" key="6">
    <source>
        <dbReference type="ARBA" id="ARBA00023136"/>
    </source>
</evidence>
<dbReference type="InterPro" id="IPR039311">
    <property type="entry name" value="FAM187A/B"/>
</dbReference>
<dbReference type="EMBL" id="OU900095">
    <property type="protein sequence ID" value="CAG9858447.1"/>
    <property type="molecule type" value="Genomic_DNA"/>
</dbReference>
<dbReference type="AlphaFoldDB" id="A0A9N9XNK7"/>
<dbReference type="SUPFAM" id="SSF48726">
    <property type="entry name" value="Immunoglobulin"/>
    <property type="match status" value="1"/>
</dbReference>
<protein>
    <recommendedName>
        <fullName evidence="9">Ig-like domain-containing protein</fullName>
    </recommendedName>
</protein>
<evidence type="ECO:0000256" key="8">
    <source>
        <dbReference type="SAM" id="Phobius"/>
    </source>
</evidence>
<accession>A0A9N9XNK7</accession>
<dbReference type="Gene3D" id="2.60.40.10">
    <property type="entry name" value="Immunoglobulins"/>
    <property type="match status" value="1"/>
</dbReference>
<organism evidence="10 11">
    <name type="scientific">Phyllotreta striolata</name>
    <name type="common">Striped flea beetle</name>
    <name type="synonym">Crioceris striolata</name>
    <dbReference type="NCBI Taxonomy" id="444603"/>
    <lineage>
        <taxon>Eukaryota</taxon>
        <taxon>Metazoa</taxon>
        <taxon>Ecdysozoa</taxon>
        <taxon>Arthropoda</taxon>
        <taxon>Hexapoda</taxon>
        <taxon>Insecta</taxon>
        <taxon>Pterygota</taxon>
        <taxon>Neoptera</taxon>
        <taxon>Endopterygota</taxon>
        <taxon>Coleoptera</taxon>
        <taxon>Polyphaga</taxon>
        <taxon>Cucujiformia</taxon>
        <taxon>Chrysomeloidea</taxon>
        <taxon>Chrysomelidae</taxon>
        <taxon>Galerucinae</taxon>
        <taxon>Alticini</taxon>
        <taxon>Phyllotreta</taxon>
    </lineage>
</organism>
<evidence type="ECO:0000313" key="10">
    <source>
        <dbReference type="EMBL" id="CAG9858447.1"/>
    </source>
</evidence>
<evidence type="ECO:0000256" key="1">
    <source>
        <dbReference type="ARBA" id="ARBA00004479"/>
    </source>
</evidence>
<gene>
    <name evidence="10" type="ORF">PHYEVI_LOCUS4836</name>
</gene>
<sequence>MSGYCREKCERNKIFVVKDRHGNIIEKVNNSEGLYSLKQPLPPLEPPVARTLLYGVKGKSIVLSCPGSMNTDAPIHWQLGDKNLIPEVIARESNRRIVISITDKIHIKVAKISDSNIYSCWQKEELAGTIRLVIEKKLEFNFNHTIMLIGILIIMGVFLKIFIK</sequence>
<dbReference type="Proteomes" id="UP001153712">
    <property type="component" value="Chromosome 2"/>
</dbReference>
<comment type="similarity">
    <text evidence="2">Belongs to the FAM187 family.</text>
</comment>
<dbReference type="OrthoDB" id="6434091at2759"/>
<keyword evidence="5 8" id="KW-1133">Transmembrane helix</keyword>
<dbReference type="PANTHER" id="PTHR32178">
    <property type="entry name" value="FAM187"/>
    <property type="match status" value="1"/>
</dbReference>
<evidence type="ECO:0000256" key="7">
    <source>
        <dbReference type="ARBA" id="ARBA00023180"/>
    </source>
</evidence>
<evidence type="ECO:0000256" key="5">
    <source>
        <dbReference type="ARBA" id="ARBA00022989"/>
    </source>
</evidence>
<evidence type="ECO:0000256" key="2">
    <source>
        <dbReference type="ARBA" id="ARBA00008727"/>
    </source>
</evidence>
<evidence type="ECO:0000259" key="9">
    <source>
        <dbReference type="PROSITE" id="PS50835"/>
    </source>
</evidence>
<dbReference type="InterPro" id="IPR007110">
    <property type="entry name" value="Ig-like_dom"/>
</dbReference>
<dbReference type="InterPro" id="IPR013783">
    <property type="entry name" value="Ig-like_fold"/>
</dbReference>
<reference evidence="10" key="1">
    <citation type="submission" date="2022-01" db="EMBL/GenBank/DDBJ databases">
        <authorList>
            <person name="King R."/>
        </authorList>
    </citation>
    <scope>NUCLEOTIDE SEQUENCE</scope>
</reference>
<feature type="domain" description="Ig-like" evidence="9">
    <location>
        <begin position="46"/>
        <end position="120"/>
    </location>
</feature>